<name>A0A7K1V5G2_9NOCA</name>
<organism evidence="2 3">
    <name type="scientific">Nocardia terrae</name>
    <dbReference type="NCBI Taxonomy" id="2675851"/>
    <lineage>
        <taxon>Bacteria</taxon>
        <taxon>Bacillati</taxon>
        <taxon>Actinomycetota</taxon>
        <taxon>Actinomycetes</taxon>
        <taxon>Mycobacteriales</taxon>
        <taxon>Nocardiaceae</taxon>
        <taxon>Nocardia</taxon>
    </lineage>
</organism>
<evidence type="ECO:0000313" key="3">
    <source>
        <dbReference type="Proteomes" id="UP000466794"/>
    </source>
</evidence>
<reference evidence="2 3" key="1">
    <citation type="submission" date="2019-12" db="EMBL/GenBank/DDBJ databases">
        <title>Nocardia sp. nov. ET3-3 isolated from soil.</title>
        <authorList>
            <person name="Kanchanasin P."/>
            <person name="Tanasupawat S."/>
            <person name="Yuki M."/>
            <person name="Kudo T."/>
        </authorList>
    </citation>
    <scope>NUCLEOTIDE SEQUENCE [LARGE SCALE GENOMIC DNA]</scope>
    <source>
        <strain evidence="2 3">ET3-3</strain>
    </source>
</reference>
<dbReference type="EMBL" id="WRPP01000006">
    <property type="protein sequence ID" value="MVU81328.1"/>
    <property type="molecule type" value="Genomic_DNA"/>
</dbReference>
<dbReference type="GO" id="GO:0016787">
    <property type="term" value="F:hydrolase activity"/>
    <property type="evidence" value="ECO:0007669"/>
    <property type="project" value="UniProtKB-KW"/>
</dbReference>
<evidence type="ECO:0000259" key="1">
    <source>
        <dbReference type="Pfam" id="PF12697"/>
    </source>
</evidence>
<keyword evidence="3" id="KW-1185">Reference proteome</keyword>
<gene>
    <name evidence="2" type="ORF">GPX89_29310</name>
</gene>
<accession>A0A7K1V5G2</accession>
<proteinExistence type="predicted"/>
<sequence>MTELDSPPLPRTPPHVRSITIDAGDVDLSGLIAVPDRRPARALIVAIHGAGMRAGYFDGRAHPDVSLLSLGAHHGFVVAAIDRPGYGISASSLPHGQSLIDQATALAAALNDLTARFDSGAGILLHAHSFGAKLALVTAAHHRRDDLLGVDISGCGHRYAQLLEPLTDLRHLRARNWGPLTSYPPGTFESARALVAPVPFREIHEISSWERVFPAVAQQISVPVRFTFAEHEPWWRHDPKTLADLCDHLPNSPFVAIDHQRGAGHNVSLGYSARTYHLRSLAFAEECMYLMSARNAAESRRG</sequence>
<dbReference type="InterPro" id="IPR000073">
    <property type="entry name" value="AB_hydrolase_1"/>
</dbReference>
<dbReference type="Proteomes" id="UP000466794">
    <property type="component" value="Unassembled WGS sequence"/>
</dbReference>
<comment type="caution">
    <text evidence="2">The sequence shown here is derived from an EMBL/GenBank/DDBJ whole genome shotgun (WGS) entry which is preliminary data.</text>
</comment>
<dbReference type="Gene3D" id="3.40.50.1820">
    <property type="entry name" value="alpha/beta hydrolase"/>
    <property type="match status" value="1"/>
</dbReference>
<keyword evidence="2" id="KW-0378">Hydrolase</keyword>
<evidence type="ECO:0000313" key="2">
    <source>
        <dbReference type="EMBL" id="MVU81328.1"/>
    </source>
</evidence>
<dbReference type="SUPFAM" id="SSF53474">
    <property type="entry name" value="alpha/beta-Hydrolases"/>
    <property type="match status" value="1"/>
</dbReference>
<dbReference type="Pfam" id="PF12697">
    <property type="entry name" value="Abhydrolase_6"/>
    <property type="match status" value="1"/>
</dbReference>
<feature type="domain" description="AB hydrolase-1" evidence="1">
    <location>
        <begin position="44"/>
        <end position="241"/>
    </location>
</feature>
<dbReference type="RefSeq" id="WP_157390925.1">
    <property type="nucleotide sequence ID" value="NZ_WRPP01000006.1"/>
</dbReference>
<dbReference type="InterPro" id="IPR029058">
    <property type="entry name" value="AB_hydrolase_fold"/>
</dbReference>
<protein>
    <submittedName>
        <fullName evidence="2">Alpha/beta fold hydrolase</fullName>
    </submittedName>
</protein>
<dbReference type="AlphaFoldDB" id="A0A7K1V5G2"/>